<dbReference type="SUPFAM" id="SSF49899">
    <property type="entry name" value="Concanavalin A-like lectins/glucanases"/>
    <property type="match status" value="1"/>
</dbReference>
<feature type="domain" description="Legume lectin" evidence="3">
    <location>
        <begin position="3"/>
        <end position="91"/>
    </location>
</feature>
<evidence type="ECO:0000313" key="5">
    <source>
        <dbReference type="Proteomes" id="UP000607653"/>
    </source>
</evidence>
<organism evidence="4 5">
    <name type="scientific">Nelumbo nucifera</name>
    <name type="common">Sacred lotus</name>
    <dbReference type="NCBI Taxonomy" id="4432"/>
    <lineage>
        <taxon>Eukaryota</taxon>
        <taxon>Viridiplantae</taxon>
        <taxon>Streptophyta</taxon>
        <taxon>Embryophyta</taxon>
        <taxon>Tracheophyta</taxon>
        <taxon>Spermatophyta</taxon>
        <taxon>Magnoliopsida</taxon>
        <taxon>Proteales</taxon>
        <taxon>Nelumbonaceae</taxon>
        <taxon>Nelumbo</taxon>
    </lineage>
</organism>
<dbReference type="GO" id="GO:0030246">
    <property type="term" value="F:carbohydrate binding"/>
    <property type="evidence" value="ECO:0007669"/>
    <property type="project" value="UniProtKB-KW"/>
</dbReference>
<evidence type="ECO:0000256" key="2">
    <source>
        <dbReference type="ARBA" id="ARBA00022734"/>
    </source>
</evidence>
<dbReference type="Proteomes" id="UP000607653">
    <property type="component" value="Unassembled WGS sequence"/>
</dbReference>
<gene>
    <name evidence="4" type="ORF">HUJ06_019258</name>
</gene>
<comment type="similarity">
    <text evidence="1">Belongs to the leguminous lectin family.</text>
</comment>
<accession>A0A822XG40</accession>
<evidence type="ECO:0000313" key="4">
    <source>
        <dbReference type="EMBL" id="DAD17795.1"/>
    </source>
</evidence>
<dbReference type="PANTHER" id="PTHR32401">
    <property type="entry name" value="CONCANAVALIN A-LIKE LECTIN FAMILY PROTEIN"/>
    <property type="match status" value="1"/>
</dbReference>
<keyword evidence="2" id="KW-0430">Lectin</keyword>
<dbReference type="InterPro" id="IPR013320">
    <property type="entry name" value="ConA-like_dom_sf"/>
</dbReference>
<proteinExistence type="inferred from homology"/>
<sequence>MGNNGGFLGLVGRNAMSGFIVVELDTLMDVEFRDINGNHVDLDLNGLLSTQVGDLGAVNVELKSGDLVNAWIDYDGPTRSFNISVSPANRSASVIQSRPGTVRQRFHVRGFLWFDSREYRDSQH</sequence>
<dbReference type="AlphaFoldDB" id="A0A822XG40"/>
<evidence type="ECO:0000259" key="3">
    <source>
        <dbReference type="Pfam" id="PF00139"/>
    </source>
</evidence>
<protein>
    <recommendedName>
        <fullName evidence="3">Legume lectin domain-containing protein</fullName>
    </recommendedName>
</protein>
<dbReference type="Pfam" id="PF00139">
    <property type="entry name" value="Lectin_legB"/>
    <property type="match status" value="1"/>
</dbReference>
<comment type="caution">
    <text evidence="4">The sequence shown here is derived from an EMBL/GenBank/DDBJ whole genome shotgun (WGS) entry which is preliminary data.</text>
</comment>
<dbReference type="Gene3D" id="2.60.120.200">
    <property type="match status" value="1"/>
</dbReference>
<evidence type="ECO:0000256" key="1">
    <source>
        <dbReference type="ARBA" id="ARBA00007606"/>
    </source>
</evidence>
<name>A0A822XG40_NELNU</name>
<reference evidence="4 5" key="1">
    <citation type="journal article" date="2020" name="Mol. Biol. Evol.">
        <title>Distinct Expression and Methylation Patterns for Genes with Different Fates following a Single Whole-Genome Duplication in Flowering Plants.</title>
        <authorList>
            <person name="Shi T."/>
            <person name="Rahmani R.S."/>
            <person name="Gugger P.F."/>
            <person name="Wang M."/>
            <person name="Li H."/>
            <person name="Zhang Y."/>
            <person name="Li Z."/>
            <person name="Wang Q."/>
            <person name="Van de Peer Y."/>
            <person name="Marchal K."/>
            <person name="Chen J."/>
        </authorList>
    </citation>
    <scope>NUCLEOTIDE SEQUENCE [LARGE SCALE GENOMIC DNA]</scope>
    <source>
        <tissue evidence="4">Leaf</tissue>
    </source>
</reference>
<dbReference type="InterPro" id="IPR050258">
    <property type="entry name" value="Leguminous_Lectin"/>
</dbReference>
<dbReference type="PANTHER" id="PTHR32401:SF48">
    <property type="entry name" value="LEGUME LECTIN DOMAIN-CONTAINING PROTEIN"/>
    <property type="match status" value="1"/>
</dbReference>
<dbReference type="EMBL" id="DUZY01000001">
    <property type="protein sequence ID" value="DAD17795.1"/>
    <property type="molecule type" value="Genomic_DNA"/>
</dbReference>
<keyword evidence="5" id="KW-1185">Reference proteome</keyword>
<dbReference type="InterPro" id="IPR001220">
    <property type="entry name" value="Legume_lectin_dom"/>
</dbReference>